<evidence type="ECO:0000313" key="3">
    <source>
        <dbReference type="EMBL" id="PKC71760.1"/>
    </source>
</evidence>
<reference evidence="3 4" key="2">
    <citation type="submission" date="2017-10" db="EMBL/GenBank/DDBJ databases">
        <title>Genome analyses suggest a sexual origin of heterokaryosis in a supposedly ancient asexual fungus.</title>
        <authorList>
            <person name="Corradi N."/>
            <person name="Sedzielewska K."/>
            <person name="Noel J."/>
            <person name="Charron P."/>
            <person name="Farinelli L."/>
            <person name="Marton T."/>
            <person name="Kruger M."/>
            <person name="Pelin A."/>
            <person name="Brachmann A."/>
            <person name="Corradi N."/>
        </authorList>
    </citation>
    <scope>NUCLEOTIDE SEQUENCE [LARGE SCALE GENOMIC DNA]</scope>
    <source>
        <strain evidence="3 4">A1</strain>
    </source>
</reference>
<proteinExistence type="predicted"/>
<dbReference type="VEuPathDB" id="FungiDB:RhiirA1_475071"/>
<evidence type="ECO:0000256" key="1">
    <source>
        <dbReference type="SAM" id="MobiDB-lite"/>
    </source>
</evidence>
<feature type="region of interest" description="Disordered" evidence="1">
    <location>
        <begin position="191"/>
        <end position="213"/>
    </location>
</feature>
<organism evidence="3 4">
    <name type="scientific">Rhizophagus irregularis</name>
    <dbReference type="NCBI Taxonomy" id="588596"/>
    <lineage>
        <taxon>Eukaryota</taxon>
        <taxon>Fungi</taxon>
        <taxon>Fungi incertae sedis</taxon>
        <taxon>Mucoromycota</taxon>
        <taxon>Glomeromycotina</taxon>
        <taxon>Glomeromycetes</taxon>
        <taxon>Glomerales</taxon>
        <taxon>Glomeraceae</taxon>
        <taxon>Rhizophagus</taxon>
    </lineage>
</organism>
<protein>
    <recommendedName>
        <fullName evidence="5">DNA primase/nucleoside triphosphatase C-terminal domain-containing protein</fullName>
    </recommendedName>
</protein>
<dbReference type="EMBL" id="LLXH01000151">
    <property type="protein sequence ID" value="PKC71760.1"/>
    <property type="molecule type" value="Genomic_DNA"/>
</dbReference>
<dbReference type="Proteomes" id="UP000232688">
    <property type="component" value="Unassembled WGS sequence"/>
</dbReference>
<dbReference type="VEuPathDB" id="FungiDB:RhiirA1_453131"/>
<evidence type="ECO:0008006" key="5">
    <source>
        <dbReference type="Google" id="ProtNLM"/>
    </source>
</evidence>
<comment type="caution">
    <text evidence="3">The sequence shown here is derived from an EMBL/GenBank/DDBJ whole genome shotgun (WGS) entry which is preliminary data.</text>
</comment>
<reference evidence="3 4" key="1">
    <citation type="submission" date="2017-10" db="EMBL/GenBank/DDBJ databases">
        <title>Extensive intraspecific genome diversity in a model arbuscular mycorrhizal fungus.</title>
        <authorList>
            <person name="Chen E.C.H."/>
            <person name="Morin E."/>
            <person name="Baudet D."/>
            <person name="Noel J."/>
            <person name="Ndikumana S."/>
            <person name="Charron P."/>
            <person name="St-Onge C."/>
            <person name="Giorgi J."/>
            <person name="Grigoriev I.V."/>
            <person name="Roux C."/>
            <person name="Martin F.M."/>
            <person name="Corradi N."/>
        </authorList>
    </citation>
    <scope>NUCLEOTIDE SEQUENCE [LARGE SCALE GENOMIC DNA]</scope>
    <source>
        <strain evidence="3 4">A1</strain>
    </source>
</reference>
<sequence>MSSGDWHRFNGHLKSLIIEEMDAPLKIDIGDFHVVCFNVSLQCRGNTAYFKRLGKVLDHPDAPEVVMRYLLSLDLSDFESQEIPITKMKSDIIVDELSKKALYQKYLEWCGENDKKPFSNNIAGNKQVRIGGGKREWHYILDRSKIISKLRKSGLDDIEEFSDIPQLDLPKNETTDIPIFNVPETISKKIIPPQPEKNMPLPNTSKDKKADKQGGGIQDLFDYVVKDTCAPVASTSGIFETIKLSESIDIGKFFKMQNCGDL</sequence>
<dbReference type="EMBL" id="LLXH01002436">
    <property type="protein sequence ID" value="PKC55758.1"/>
    <property type="molecule type" value="Genomic_DNA"/>
</dbReference>
<evidence type="ECO:0000313" key="4">
    <source>
        <dbReference type="Proteomes" id="UP000232688"/>
    </source>
</evidence>
<dbReference type="AlphaFoldDB" id="A0A2N0S860"/>
<gene>
    <name evidence="3" type="ORF">RhiirA1_453131</name>
    <name evidence="2" type="ORF">RhiirA1_475071</name>
</gene>
<evidence type="ECO:0000313" key="2">
    <source>
        <dbReference type="EMBL" id="PKC55758.1"/>
    </source>
</evidence>
<name>A0A2N0S860_9GLOM</name>
<accession>A0A2N0S860</accession>